<proteinExistence type="predicted"/>
<gene>
    <name evidence="1" type="ORF">RRG08_039728</name>
</gene>
<name>A0AAE0YBP2_9GAST</name>
<dbReference type="EMBL" id="JAWDGP010006599">
    <property type="protein sequence ID" value="KAK3738321.1"/>
    <property type="molecule type" value="Genomic_DNA"/>
</dbReference>
<comment type="caution">
    <text evidence="1">The sequence shown here is derived from an EMBL/GenBank/DDBJ whole genome shotgun (WGS) entry which is preliminary data.</text>
</comment>
<protein>
    <submittedName>
        <fullName evidence="1">Uncharacterized protein</fullName>
    </submittedName>
</protein>
<dbReference type="Proteomes" id="UP001283361">
    <property type="component" value="Unassembled WGS sequence"/>
</dbReference>
<evidence type="ECO:0000313" key="2">
    <source>
        <dbReference type="Proteomes" id="UP001283361"/>
    </source>
</evidence>
<organism evidence="1 2">
    <name type="scientific">Elysia crispata</name>
    <name type="common">lettuce slug</name>
    <dbReference type="NCBI Taxonomy" id="231223"/>
    <lineage>
        <taxon>Eukaryota</taxon>
        <taxon>Metazoa</taxon>
        <taxon>Spiralia</taxon>
        <taxon>Lophotrochozoa</taxon>
        <taxon>Mollusca</taxon>
        <taxon>Gastropoda</taxon>
        <taxon>Heterobranchia</taxon>
        <taxon>Euthyneura</taxon>
        <taxon>Panpulmonata</taxon>
        <taxon>Sacoglossa</taxon>
        <taxon>Placobranchoidea</taxon>
        <taxon>Plakobranchidae</taxon>
        <taxon>Elysia</taxon>
    </lineage>
</organism>
<evidence type="ECO:0000313" key="1">
    <source>
        <dbReference type="EMBL" id="KAK3738321.1"/>
    </source>
</evidence>
<accession>A0AAE0YBP2</accession>
<keyword evidence="2" id="KW-1185">Reference proteome</keyword>
<dbReference type="AlphaFoldDB" id="A0AAE0YBP2"/>
<reference evidence="1" key="1">
    <citation type="journal article" date="2023" name="G3 (Bethesda)">
        <title>A reference genome for the long-term kleptoplast-retaining sea slug Elysia crispata morphotype clarki.</title>
        <authorList>
            <person name="Eastman K.E."/>
            <person name="Pendleton A.L."/>
            <person name="Shaikh M.A."/>
            <person name="Suttiyut T."/>
            <person name="Ogas R."/>
            <person name="Tomko P."/>
            <person name="Gavelis G."/>
            <person name="Widhalm J.R."/>
            <person name="Wisecaver J.H."/>
        </authorList>
    </citation>
    <scope>NUCLEOTIDE SEQUENCE</scope>
    <source>
        <strain evidence="1">ECLA1</strain>
    </source>
</reference>
<sequence>MSKRKLFSSTPSLGLVVQGSTYRRLLEFCFSLGCIQHGELLTLARRGNNRSGNQGEAFTALRAGTVRLWLSGSPKPGSCPSLWH</sequence>